<dbReference type="AlphaFoldDB" id="A0A7R8W9R7"/>
<name>A0A7R8W9R7_9CRUS</name>
<protein>
    <submittedName>
        <fullName evidence="1">Uncharacterized protein</fullName>
    </submittedName>
</protein>
<evidence type="ECO:0000313" key="1">
    <source>
        <dbReference type="EMBL" id="CAD7227590.1"/>
    </source>
</evidence>
<reference evidence="1" key="1">
    <citation type="submission" date="2020-11" db="EMBL/GenBank/DDBJ databases">
        <authorList>
            <person name="Tran Van P."/>
        </authorList>
    </citation>
    <scope>NUCLEOTIDE SEQUENCE</scope>
</reference>
<proteinExistence type="predicted"/>
<dbReference type="EMBL" id="OB661190">
    <property type="protein sequence ID" value="CAD7227590.1"/>
    <property type="molecule type" value="Genomic_DNA"/>
</dbReference>
<accession>A0A7R8W9R7</accession>
<sequence>MFALLTLPGPVPVDRGKAGETYRGAAQLAPPSLPPASSETNVKAFAGVSRNGLLAKADGLESLGHLLQESVAVGQAAAQLLQGIEVLHQQITPHELLQVAALLKGACRRETGDSLAATPHLRFYETAIGGVQTSDEPMLTYKQNAGGSLGTNARYCLRKRQTRQPSTSVEASACLKQGVAAQRPTSTTFDAGLEPPRANEEEIDLHTKNNTRRLVALVCFVYEGKGSKGYEFVVPDLMRPFHLQLLYLLAVTIMMIQASD</sequence>
<gene>
    <name evidence="1" type="ORF">CTOB1V02_LOCUS5491</name>
</gene>
<organism evidence="1">
    <name type="scientific">Cyprideis torosa</name>
    <dbReference type="NCBI Taxonomy" id="163714"/>
    <lineage>
        <taxon>Eukaryota</taxon>
        <taxon>Metazoa</taxon>
        <taxon>Ecdysozoa</taxon>
        <taxon>Arthropoda</taxon>
        <taxon>Crustacea</taxon>
        <taxon>Oligostraca</taxon>
        <taxon>Ostracoda</taxon>
        <taxon>Podocopa</taxon>
        <taxon>Podocopida</taxon>
        <taxon>Cytherocopina</taxon>
        <taxon>Cytheroidea</taxon>
        <taxon>Cytherideidae</taxon>
        <taxon>Cyprideis</taxon>
    </lineage>
</organism>